<dbReference type="SMART" id="SM00343">
    <property type="entry name" value="ZnF_C2HC"/>
    <property type="match status" value="1"/>
</dbReference>
<gene>
    <name evidence="4" type="ORF">DAPPUDRAFT_117699</name>
</gene>
<feature type="compositionally biased region" description="Basic and acidic residues" evidence="2">
    <location>
        <begin position="618"/>
        <end position="633"/>
    </location>
</feature>
<dbReference type="GO" id="GO:0008270">
    <property type="term" value="F:zinc ion binding"/>
    <property type="evidence" value="ECO:0007669"/>
    <property type="project" value="UniProtKB-KW"/>
</dbReference>
<dbReference type="EMBL" id="GL732774">
    <property type="protein sequence ID" value="EFX64946.1"/>
    <property type="molecule type" value="Genomic_DNA"/>
</dbReference>
<feature type="domain" description="CCHC-type" evidence="3">
    <location>
        <begin position="592"/>
        <end position="605"/>
    </location>
</feature>
<evidence type="ECO:0000256" key="1">
    <source>
        <dbReference type="PROSITE-ProRule" id="PRU00047"/>
    </source>
</evidence>
<dbReference type="Gene3D" id="4.10.60.10">
    <property type="entry name" value="Zinc finger, CCHC-type"/>
    <property type="match status" value="1"/>
</dbReference>
<dbReference type="PhylomeDB" id="E9HTI6"/>
<dbReference type="PROSITE" id="PS50158">
    <property type="entry name" value="ZF_CCHC"/>
    <property type="match status" value="1"/>
</dbReference>
<evidence type="ECO:0000259" key="3">
    <source>
        <dbReference type="PROSITE" id="PS50158"/>
    </source>
</evidence>
<dbReference type="Proteomes" id="UP000000305">
    <property type="component" value="Unassembled WGS sequence"/>
</dbReference>
<keyword evidence="1" id="KW-0863">Zinc-finger</keyword>
<proteinExistence type="predicted"/>
<dbReference type="HOGENOM" id="CLU_025158_0_0_1"/>
<evidence type="ECO:0000256" key="2">
    <source>
        <dbReference type="SAM" id="MobiDB-lite"/>
    </source>
</evidence>
<protein>
    <recommendedName>
        <fullName evidence="3">CCHC-type domain-containing protein</fullName>
    </recommendedName>
</protein>
<sequence>MNPNLDHSKYFVSTLDDNGERPVIGPNFKYLNKAELDYCKKKVAVKVVQLNFARNKIITSIQDARATTGHARRCLQTKGDKLTREIRILETKLDELSTPNFPICRLSRKVRIGRVTLPAGVTLYLTELQKKKSAPHTPVEPDLLAEATGGISPIPRVPEEIKWRPAVETEADTSIFDNVDEFIRLPVDDIIKRLQEERITGSPDLRNRAGFLDQLWRADLSPEFDWNTYSGELNEATGFRGWESDDDTLSTFDLDLIYPDEDMALTQAAIDTLQIAGQNNTAALVTGMRTLAAQRKLENIPIFSGESNCPLVIEEWFKIAERTARLAGWNDEQKIAFFQEKLSKSAANFNDSLTAQQRNVYADWKALQIAGLHDNTAKAIKKGELKDLKQEPGERVRDFQTRIDDMYRIAYGAGPANSNDANVVLVRDDMKKEILLAGLRKEIATLVWNRVDADATYANTINTAIECEKVTEVKKIAQSKDITSAVSAISQENEKNAAKIKELEGLIHKLSTKPVSPPTASTPVDLGDPAVIAAFNTYNNAQTNYPKTVRFPENNRSVSPFTYNRPNRPEQGARAQTPVRNNNSSQDTRITCYNCGKKGHMSRECWSGRGQQHQQLSRRRDDQRFSRDGRQNSERSGQNWRPNGGPQNNYRARSNERYDRNNSTYGRPFNQERNQSSNRYSQDYRNAPTNEPRQ</sequence>
<feature type="compositionally biased region" description="Polar residues" evidence="2">
    <location>
        <begin position="554"/>
        <end position="565"/>
    </location>
</feature>
<name>E9HTI6_DAPPU</name>
<dbReference type="OrthoDB" id="8193998at2759"/>
<feature type="compositionally biased region" description="Polar residues" evidence="2">
    <location>
        <begin position="661"/>
        <end position="694"/>
    </location>
</feature>
<evidence type="ECO:0000313" key="5">
    <source>
        <dbReference type="Proteomes" id="UP000000305"/>
    </source>
</evidence>
<dbReference type="InterPro" id="IPR001878">
    <property type="entry name" value="Znf_CCHC"/>
</dbReference>
<dbReference type="SUPFAM" id="SSF57756">
    <property type="entry name" value="Retrovirus zinc finger-like domains"/>
    <property type="match status" value="1"/>
</dbReference>
<dbReference type="KEGG" id="dpx:DAPPUDRAFT_117699"/>
<dbReference type="GO" id="GO:0003676">
    <property type="term" value="F:nucleic acid binding"/>
    <property type="evidence" value="ECO:0007669"/>
    <property type="project" value="InterPro"/>
</dbReference>
<feature type="compositionally biased region" description="Polar residues" evidence="2">
    <location>
        <begin position="578"/>
        <end position="591"/>
    </location>
</feature>
<feature type="region of interest" description="Disordered" evidence="2">
    <location>
        <begin position="603"/>
        <end position="694"/>
    </location>
</feature>
<feature type="region of interest" description="Disordered" evidence="2">
    <location>
        <begin position="546"/>
        <end position="591"/>
    </location>
</feature>
<dbReference type="InterPro" id="IPR036875">
    <property type="entry name" value="Znf_CCHC_sf"/>
</dbReference>
<feature type="compositionally biased region" description="Polar residues" evidence="2">
    <location>
        <begin position="634"/>
        <end position="652"/>
    </location>
</feature>
<dbReference type="PANTHER" id="PTHR33223:SF6">
    <property type="entry name" value="CCHC-TYPE DOMAIN-CONTAINING PROTEIN"/>
    <property type="match status" value="1"/>
</dbReference>
<organism evidence="4 5">
    <name type="scientific">Daphnia pulex</name>
    <name type="common">Water flea</name>
    <dbReference type="NCBI Taxonomy" id="6669"/>
    <lineage>
        <taxon>Eukaryota</taxon>
        <taxon>Metazoa</taxon>
        <taxon>Ecdysozoa</taxon>
        <taxon>Arthropoda</taxon>
        <taxon>Crustacea</taxon>
        <taxon>Branchiopoda</taxon>
        <taxon>Diplostraca</taxon>
        <taxon>Cladocera</taxon>
        <taxon>Anomopoda</taxon>
        <taxon>Daphniidae</taxon>
        <taxon>Daphnia</taxon>
    </lineage>
</organism>
<keyword evidence="1" id="KW-0862">Zinc</keyword>
<evidence type="ECO:0000313" key="4">
    <source>
        <dbReference type="EMBL" id="EFX64946.1"/>
    </source>
</evidence>
<dbReference type="InParanoid" id="E9HTI6"/>
<dbReference type="PANTHER" id="PTHR33223">
    <property type="entry name" value="CCHC-TYPE DOMAIN-CONTAINING PROTEIN"/>
    <property type="match status" value="1"/>
</dbReference>
<dbReference type="AlphaFoldDB" id="E9HTI6"/>
<accession>E9HTI6</accession>
<keyword evidence="5" id="KW-1185">Reference proteome</keyword>
<keyword evidence="1" id="KW-0479">Metal-binding</keyword>
<reference evidence="4 5" key="1">
    <citation type="journal article" date="2011" name="Science">
        <title>The ecoresponsive genome of Daphnia pulex.</title>
        <authorList>
            <person name="Colbourne J.K."/>
            <person name="Pfrender M.E."/>
            <person name="Gilbert D."/>
            <person name="Thomas W.K."/>
            <person name="Tucker A."/>
            <person name="Oakley T.H."/>
            <person name="Tokishita S."/>
            <person name="Aerts A."/>
            <person name="Arnold G.J."/>
            <person name="Basu M.K."/>
            <person name="Bauer D.J."/>
            <person name="Caceres C.E."/>
            <person name="Carmel L."/>
            <person name="Casola C."/>
            <person name="Choi J.H."/>
            <person name="Detter J.C."/>
            <person name="Dong Q."/>
            <person name="Dusheyko S."/>
            <person name="Eads B.D."/>
            <person name="Frohlich T."/>
            <person name="Geiler-Samerotte K.A."/>
            <person name="Gerlach D."/>
            <person name="Hatcher P."/>
            <person name="Jogdeo S."/>
            <person name="Krijgsveld J."/>
            <person name="Kriventseva E.V."/>
            <person name="Kultz D."/>
            <person name="Laforsch C."/>
            <person name="Lindquist E."/>
            <person name="Lopez J."/>
            <person name="Manak J.R."/>
            <person name="Muller J."/>
            <person name="Pangilinan J."/>
            <person name="Patwardhan R.P."/>
            <person name="Pitluck S."/>
            <person name="Pritham E.J."/>
            <person name="Rechtsteiner A."/>
            <person name="Rho M."/>
            <person name="Rogozin I.B."/>
            <person name="Sakarya O."/>
            <person name="Salamov A."/>
            <person name="Schaack S."/>
            <person name="Shapiro H."/>
            <person name="Shiga Y."/>
            <person name="Skalitzky C."/>
            <person name="Smith Z."/>
            <person name="Souvorov A."/>
            <person name="Sung W."/>
            <person name="Tang Z."/>
            <person name="Tsuchiya D."/>
            <person name="Tu H."/>
            <person name="Vos H."/>
            <person name="Wang M."/>
            <person name="Wolf Y.I."/>
            <person name="Yamagata H."/>
            <person name="Yamada T."/>
            <person name="Ye Y."/>
            <person name="Shaw J.R."/>
            <person name="Andrews J."/>
            <person name="Crease T.J."/>
            <person name="Tang H."/>
            <person name="Lucas S.M."/>
            <person name="Robertson H.M."/>
            <person name="Bork P."/>
            <person name="Koonin E.V."/>
            <person name="Zdobnov E.M."/>
            <person name="Grigoriev I.V."/>
            <person name="Lynch M."/>
            <person name="Boore J.L."/>
        </authorList>
    </citation>
    <scope>NUCLEOTIDE SEQUENCE [LARGE SCALE GENOMIC DNA]</scope>
</reference>
<dbReference type="Pfam" id="PF00098">
    <property type="entry name" value="zf-CCHC"/>
    <property type="match status" value="1"/>
</dbReference>